<dbReference type="AlphaFoldDB" id="A0A9N7RLC0"/>
<accession>A0A9N7RLC0</accession>
<proteinExistence type="predicted"/>
<dbReference type="GO" id="GO:0005794">
    <property type="term" value="C:Golgi apparatus"/>
    <property type="evidence" value="ECO:0007669"/>
    <property type="project" value="UniProtKB-SubCell"/>
</dbReference>
<evidence type="ECO:0000256" key="2">
    <source>
        <dbReference type="ARBA" id="ARBA00004555"/>
    </source>
</evidence>
<dbReference type="CDD" id="cd16987">
    <property type="entry name" value="ANTH_N_AP180_plant"/>
    <property type="match status" value="1"/>
</dbReference>
<dbReference type="OrthoDB" id="682511at2759"/>
<dbReference type="Pfam" id="PF07651">
    <property type="entry name" value="ANTH"/>
    <property type="match status" value="1"/>
</dbReference>
<reference evidence="10" key="1">
    <citation type="submission" date="2019-12" db="EMBL/GenBank/DDBJ databases">
        <authorList>
            <person name="Scholes J."/>
        </authorList>
    </citation>
    <scope>NUCLEOTIDE SEQUENCE</scope>
</reference>
<gene>
    <name evidence="10" type="ORF">SHERM_03348</name>
</gene>
<dbReference type="InterPro" id="IPR013809">
    <property type="entry name" value="ENTH"/>
</dbReference>
<evidence type="ECO:0000256" key="1">
    <source>
        <dbReference type="ARBA" id="ARBA00004132"/>
    </source>
</evidence>
<dbReference type="GO" id="GO:0006900">
    <property type="term" value="P:vesicle budding from membrane"/>
    <property type="evidence" value="ECO:0007669"/>
    <property type="project" value="TreeGrafter"/>
</dbReference>
<dbReference type="GO" id="GO:0005905">
    <property type="term" value="C:clathrin-coated pit"/>
    <property type="evidence" value="ECO:0007669"/>
    <property type="project" value="UniProtKB-SubCell"/>
</dbReference>
<name>A0A9N7RLC0_STRHE</name>
<sequence>MRVWKRASGAVKDQNSLWQASLSRRTALRNPDIQKAVIRATTHQDLTLDSRHVDRVCDWVRLSPSNLKPVLWSLSRRLERTRSWPVALKGLHLLHSLLNTNIPSVRRIGRLPFDLSAFYDAHSRPSKSWPFTSLVRAYFAFLDHKSSVVFHHHATDGFSIGHELDLLQKLQALVDLVMQIKPQASASLVLQVMDTVIIEIYSLYSQICRGIALVLINIYSGGKAEASTALSIVKKATQQGEDLTFYLEFCHQIGVLNVTEFPVIDRIPDEGIRELEQIINNFDDKPNVHQLELIVVREPEEAITGNSVSGLRTIITNNWEKFDDDLGAKNPFGTPLVVKQEPPDLITFL</sequence>
<evidence type="ECO:0000256" key="7">
    <source>
        <dbReference type="ARBA" id="ARBA00023176"/>
    </source>
</evidence>
<keyword evidence="11" id="KW-1185">Reference proteome</keyword>
<dbReference type="InterPro" id="IPR045192">
    <property type="entry name" value="AP180-like"/>
</dbReference>
<dbReference type="GO" id="GO:0032050">
    <property type="term" value="F:clathrin heavy chain binding"/>
    <property type="evidence" value="ECO:0007669"/>
    <property type="project" value="TreeGrafter"/>
</dbReference>
<dbReference type="SUPFAM" id="SSF89009">
    <property type="entry name" value="GAT-like domain"/>
    <property type="match status" value="1"/>
</dbReference>
<evidence type="ECO:0000313" key="10">
    <source>
        <dbReference type="EMBL" id="CAA0836238.1"/>
    </source>
</evidence>
<keyword evidence="5" id="KW-0333">Golgi apparatus</keyword>
<keyword evidence="4" id="KW-0254">Endocytosis</keyword>
<dbReference type="GO" id="GO:0072583">
    <property type="term" value="P:clathrin-dependent endocytosis"/>
    <property type="evidence" value="ECO:0007669"/>
    <property type="project" value="InterPro"/>
</dbReference>
<dbReference type="PROSITE" id="PS50942">
    <property type="entry name" value="ENTH"/>
    <property type="match status" value="1"/>
</dbReference>
<keyword evidence="8" id="KW-0968">Cytoplasmic vesicle</keyword>
<dbReference type="GO" id="GO:0030136">
    <property type="term" value="C:clathrin-coated vesicle"/>
    <property type="evidence" value="ECO:0007669"/>
    <property type="project" value="UniProtKB-SubCell"/>
</dbReference>
<evidence type="ECO:0000259" key="9">
    <source>
        <dbReference type="PROSITE" id="PS50942"/>
    </source>
</evidence>
<evidence type="ECO:0000256" key="4">
    <source>
        <dbReference type="ARBA" id="ARBA00022583"/>
    </source>
</evidence>
<dbReference type="FunFam" id="1.25.40.90:FF:000027">
    <property type="entry name" value="Putative clathrin assembly protein"/>
    <property type="match status" value="1"/>
</dbReference>
<comment type="subcellular location">
    <subcellularLocation>
        <location evidence="1">Cytoplasmic vesicle</location>
        <location evidence="1">Clathrin-coated vesicle</location>
    </subcellularLocation>
    <subcellularLocation>
        <location evidence="2">Golgi apparatus</location>
    </subcellularLocation>
    <subcellularLocation>
        <location evidence="3">Membrane</location>
        <location evidence="3">Clathrin-coated pit</location>
    </subcellularLocation>
</comment>
<dbReference type="InterPro" id="IPR008942">
    <property type="entry name" value="ENTH_VHS"/>
</dbReference>
<dbReference type="SUPFAM" id="SSF48464">
    <property type="entry name" value="ENTH/VHS domain"/>
    <property type="match status" value="1"/>
</dbReference>
<dbReference type="Gene3D" id="1.20.58.150">
    <property type="entry name" value="ANTH domain"/>
    <property type="match status" value="1"/>
</dbReference>
<dbReference type="GO" id="GO:0048268">
    <property type="term" value="P:clathrin coat assembly"/>
    <property type="evidence" value="ECO:0007669"/>
    <property type="project" value="InterPro"/>
</dbReference>
<evidence type="ECO:0000313" key="11">
    <source>
        <dbReference type="Proteomes" id="UP001153555"/>
    </source>
</evidence>
<dbReference type="InterPro" id="IPR048050">
    <property type="entry name" value="ANTH_N_plant"/>
</dbReference>
<dbReference type="Gene3D" id="1.25.40.90">
    <property type="match status" value="1"/>
</dbReference>
<dbReference type="SMART" id="SM00273">
    <property type="entry name" value="ENTH"/>
    <property type="match status" value="1"/>
</dbReference>
<feature type="domain" description="ENTH" evidence="9">
    <location>
        <begin position="25"/>
        <end position="156"/>
    </location>
</feature>
<dbReference type="GO" id="GO:0005546">
    <property type="term" value="F:phosphatidylinositol-4,5-bisphosphate binding"/>
    <property type="evidence" value="ECO:0007669"/>
    <property type="project" value="TreeGrafter"/>
</dbReference>
<evidence type="ECO:0000256" key="6">
    <source>
        <dbReference type="ARBA" id="ARBA00023136"/>
    </source>
</evidence>
<dbReference type="Proteomes" id="UP001153555">
    <property type="component" value="Unassembled WGS sequence"/>
</dbReference>
<dbReference type="GO" id="GO:0005545">
    <property type="term" value="F:1-phosphatidylinositol binding"/>
    <property type="evidence" value="ECO:0007669"/>
    <property type="project" value="InterPro"/>
</dbReference>
<keyword evidence="7" id="KW-0168">Coated pit</keyword>
<organism evidence="10 11">
    <name type="scientific">Striga hermonthica</name>
    <name type="common">Purple witchweed</name>
    <name type="synonym">Buchnera hermonthica</name>
    <dbReference type="NCBI Taxonomy" id="68872"/>
    <lineage>
        <taxon>Eukaryota</taxon>
        <taxon>Viridiplantae</taxon>
        <taxon>Streptophyta</taxon>
        <taxon>Embryophyta</taxon>
        <taxon>Tracheophyta</taxon>
        <taxon>Spermatophyta</taxon>
        <taxon>Magnoliopsida</taxon>
        <taxon>eudicotyledons</taxon>
        <taxon>Gunneridae</taxon>
        <taxon>Pentapetalae</taxon>
        <taxon>asterids</taxon>
        <taxon>lamiids</taxon>
        <taxon>Lamiales</taxon>
        <taxon>Orobanchaceae</taxon>
        <taxon>Buchnereae</taxon>
        <taxon>Striga</taxon>
    </lineage>
</organism>
<dbReference type="EMBL" id="CACSLK010030184">
    <property type="protein sequence ID" value="CAA0836238.1"/>
    <property type="molecule type" value="Genomic_DNA"/>
</dbReference>
<evidence type="ECO:0000256" key="5">
    <source>
        <dbReference type="ARBA" id="ARBA00023034"/>
    </source>
</evidence>
<dbReference type="PANTHER" id="PTHR22951">
    <property type="entry name" value="CLATHRIN ASSEMBLY PROTEIN"/>
    <property type="match status" value="1"/>
</dbReference>
<keyword evidence="6" id="KW-0472">Membrane</keyword>
<evidence type="ECO:0000256" key="8">
    <source>
        <dbReference type="ARBA" id="ARBA00023329"/>
    </source>
</evidence>
<dbReference type="InterPro" id="IPR011417">
    <property type="entry name" value="ANTH_dom"/>
</dbReference>
<dbReference type="InterPro" id="IPR014712">
    <property type="entry name" value="ANTH_dom_sf"/>
</dbReference>
<dbReference type="PANTHER" id="PTHR22951:SF19">
    <property type="entry name" value="OS08G0467300 PROTEIN"/>
    <property type="match status" value="1"/>
</dbReference>
<evidence type="ECO:0000256" key="3">
    <source>
        <dbReference type="ARBA" id="ARBA00004600"/>
    </source>
</evidence>
<comment type="caution">
    <text evidence="10">The sequence shown here is derived from an EMBL/GenBank/DDBJ whole genome shotgun (WGS) entry which is preliminary data.</text>
</comment>
<dbReference type="GO" id="GO:0000149">
    <property type="term" value="F:SNARE binding"/>
    <property type="evidence" value="ECO:0007669"/>
    <property type="project" value="TreeGrafter"/>
</dbReference>
<protein>
    <submittedName>
        <fullName evidence="10">Clathrin assembly protein</fullName>
    </submittedName>
</protein>